<dbReference type="RefSeq" id="WP_098460248.1">
    <property type="nucleotide sequence ID" value="NZ_PDJC01000001.1"/>
</dbReference>
<accession>A0A2A9CRL9</accession>
<dbReference type="EMBL" id="PDJC01000001">
    <property type="protein sequence ID" value="PFG16735.1"/>
    <property type="molecule type" value="Genomic_DNA"/>
</dbReference>
<evidence type="ECO:0000313" key="6">
    <source>
        <dbReference type="EMBL" id="PFG16735.1"/>
    </source>
</evidence>
<proteinExistence type="predicted"/>
<feature type="domain" description="Metallo-beta-lactamase" evidence="5">
    <location>
        <begin position="12"/>
        <end position="205"/>
    </location>
</feature>
<dbReference type="PANTHER" id="PTHR46233:SF3">
    <property type="entry name" value="HYDROXYACYLGLUTATHIONE HYDROLASE GLOC"/>
    <property type="match status" value="1"/>
</dbReference>
<keyword evidence="4" id="KW-0862">Zinc</keyword>
<dbReference type="InterPro" id="IPR036866">
    <property type="entry name" value="RibonucZ/Hydroxyglut_hydro"/>
</dbReference>
<comment type="cofactor">
    <cofactor evidence="1">
        <name>Zn(2+)</name>
        <dbReference type="ChEBI" id="CHEBI:29105"/>
    </cofactor>
</comment>
<protein>
    <submittedName>
        <fullName evidence="6">Glyoxylase-like metal-dependent hydrolase (Beta-lactamase superfamily II)</fullName>
    </submittedName>
</protein>
<evidence type="ECO:0000256" key="1">
    <source>
        <dbReference type="ARBA" id="ARBA00001947"/>
    </source>
</evidence>
<dbReference type="GO" id="GO:0016787">
    <property type="term" value="F:hydrolase activity"/>
    <property type="evidence" value="ECO:0007669"/>
    <property type="project" value="UniProtKB-KW"/>
</dbReference>
<evidence type="ECO:0000313" key="7">
    <source>
        <dbReference type="Proteomes" id="UP000226079"/>
    </source>
</evidence>
<evidence type="ECO:0000256" key="4">
    <source>
        <dbReference type="ARBA" id="ARBA00022833"/>
    </source>
</evidence>
<evidence type="ECO:0000259" key="5">
    <source>
        <dbReference type="SMART" id="SM00849"/>
    </source>
</evidence>
<keyword evidence="2" id="KW-0479">Metal-binding</keyword>
<dbReference type="Proteomes" id="UP000226079">
    <property type="component" value="Unassembled WGS sequence"/>
</dbReference>
<organism evidence="6 7">
    <name type="scientific">Propionicimonas paludicola</name>
    <dbReference type="NCBI Taxonomy" id="185243"/>
    <lineage>
        <taxon>Bacteria</taxon>
        <taxon>Bacillati</taxon>
        <taxon>Actinomycetota</taxon>
        <taxon>Actinomycetes</taxon>
        <taxon>Propionibacteriales</taxon>
        <taxon>Nocardioidaceae</taxon>
        <taxon>Propionicimonas</taxon>
    </lineage>
</organism>
<keyword evidence="7" id="KW-1185">Reference proteome</keyword>
<evidence type="ECO:0000256" key="3">
    <source>
        <dbReference type="ARBA" id="ARBA00022801"/>
    </source>
</evidence>
<keyword evidence="3 6" id="KW-0378">Hydrolase</keyword>
<reference evidence="6 7" key="1">
    <citation type="submission" date="2017-10" db="EMBL/GenBank/DDBJ databases">
        <title>Sequencing the genomes of 1000 actinobacteria strains.</title>
        <authorList>
            <person name="Klenk H.-P."/>
        </authorList>
    </citation>
    <scope>NUCLEOTIDE SEQUENCE [LARGE SCALE GENOMIC DNA]</scope>
    <source>
        <strain evidence="6 7">DSM 15597</strain>
    </source>
</reference>
<sequence>MFLASFPSGAWQANCYLIAAAEKAECVVIDPGQDAAAMVARLVAEHGLVPSAVLATHGHFDHVADAAQVADSYGIPVYIHPSDRHLLADPAAGLDPGGAALVRNLIGAVMAEPAEVRPYPDGMLAVAGLEFEVLPAPGHTAGSVLLWVATDEHPGVERIAFTGDVVFAGSVGRTDLPGGDQPTMLRSLREVVLTLPDRTALLPGHGPQTSLANERLHNPCLQPDFLRN</sequence>
<dbReference type="InterPro" id="IPR051453">
    <property type="entry name" value="MBL_Glyoxalase_II"/>
</dbReference>
<dbReference type="InterPro" id="IPR001279">
    <property type="entry name" value="Metallo-B-lactamas"/>
</dbReference>
<dbReference type="Pfam" id="PF00753">
    <property type="entry name" value="Lactamase_B"/>
    <property type="match status" value="1"/>
</dbReference>
<evidence type="ECO:0000256" key="2">
    <source>
        <dbReference type="ARBA" id="ARBA00022723"/>
    </source>
</evidence>
<dbReference type="SMART" id="SM00849">
    <property type="entry name" value="Lactamase_B"/>
    <property type="match status" value="1"/>
</dbReference>
<dbReference type="PANTHER" id="PTHR46233">
    <property type="entry name" value="HYDROXYACYLGLUTATHIONE HYDROLASE GLOC"/>
    <property type="match status" value="1"/>
</dbReference>
<dbReference type="OrthoDB" id="9802991at2"/>
<dbReference type="Gene3D" id="3.60.15.10">
    <property type="entry name" value="Ribonuclease Z/Hydroxyacylglutathione hydrolase-like"/>
    <property type="match status" value="1"/>
</dbReference>
<name>A0A2A9CRL9_9ACTN</name>
<gene>
    <name evidence="6" type="ORF">ATK74_1288</name>
</gene>
<dbReference type="AlphaFoldDB" id="A0A2A9CRL9"/>
<dbReference type="CDD" id="cd06262">
    <property type="entry name" value="metallo-hydrolase-like_MBL-fold"/>
    <property type="match status" value="1"/>
</dbReference>
<dbReference type="SUPFAM" id="SSF56281">
    <property type="entry name" value="Metallo-hydrolase/oxidoreductase"/>
    <property type="match status" value="1"/>
</dbReference>
<comment type="caution">
    <text evidence="6">The sequence shown here is derived from an EMBL/GenBank/DDBJ whole genome shotgun (WGS) entry which is preliminary data.</text>
</comment>
<dbReference type="GO" id="GO:0046872">
    <property type="term" value="F:metal ion binding"/>
    <property type="evidence" value="ECO:0007669"/>
    <property type="project" value="UniProtKB-KW"/>
</dbReference>